<evidence type="ECO:0000313" key="2">
    <source>
        <dbReference type="EMBL" id="KDS22890.1"/>
    </source>
</evidence>
<dbReference type="EMBL" id="JNHI01000133">
    <property type="protein sequence ID" value="KDS22890.1"/>
    <property type="molecule type" value="Genomic_DNA"/>
</dbReference>
<reference evidence="2 3" key="1">
    <citation type="submission" date="2014-04" db="EMBL/GenBank/DDBJ databases">
        <authorList>
            <person name="Sears C."/>
            <person name="Carroll K."/>
            <person name="Sack B.R."/>
            <person name="Qadri F."/>
            <person name="Myers L.L."/>
            <person name="Chung G.-T."/>
            <person name="Escheverria P."/>
            <person name="Fraser C.M."/>
            <person name="Sadzewicz L."/>
            <person name="Shefchek K.A."/>
            <person name="Tallon L."/>
            <person name="Das S.P."/>
            <person name="Daugherty S."/>
            <person name="Mongodin E.F."/>
        </authorList>
    </citation>
    <scope>NUCLEOTIDE SEQUENCE [LARGE SCALE GENOMIC DNA]</scope>
    <source>
        <strain evidence="3">3775 SL(B) 10 (iv)</strain>
    </source>
</reference>
<keyword evidence="1" id="KW-0472">Membrane</keyword>
<keyword evidence="1" id="KW-1133">Transmembrane helix</keyword>
<organism evidence="2 3">
    <name type="scientific">Phocaeicola vulgatus str. 3775 SL</name>
    <name type="common">B</name>
    <name type="synonym">iv</name>
    <dbReference type="NCBI Taxonomy" id="1339350"/>
    <lineage>
        <taxon>Bacteria</taxon>
        <taxon>Pseudomonadati</taxon>
        <taxon>Bacteroidota</taxon>
        <taxon>Bacteroidia</taxon>
        <taxon>Bacteroidales</taxon>
        <taxon>Bacteroidaceae</taxon>
        <taxon>Phocaeicola</taxon>
    </lineage>
</organism>
<protein>
    <submittedName>
        <fullName evidence="2">Uncharacterized protein</fullName>
    </submittedName>
</protein>
<name>A0A078QI71_PHOVU</name>
<accession>A0A078QI71</accession>
<gene>
    <name evidence="2" type="ORF">M097_5090</name>
</gene>
<proteinExistence type="predicted"/>
<keyword evidence="1" id="KW-0812">Transmembrane</keyword>
<dbReference type="PATRIC" id="fig|1339350.3.peg.4794"/>
<dbReference type="AlphaFoldDB" id="A0A078QI71"/>
<feature type="transmembrane region" description="Helical" evidence="1">
    <location>
        <begin position="27"/>
        <end position="46"/>
    </location>
</feature>
<comment type="caution">
    <text evidence="2">The sequence shown here is derived from an EMBL/GenBank/DDBJ whole genome shotgun (WGS) entry which is preliminary data.</text>
</comment>
<sequence>MRNMGTDLFINAHAVYSYAKVSALTRIASALLLSITIFLGWIDVYIR</sequence>
<evidence type="ECO:0000256" key="1">
    <source>
        <dbReference type="SAM" id="Phobius"/>
    </source>
</evidence>
<dbReference type="Proteomes" id="UP000028134">
    <property type="component" value="Unassembled WGS sequence"/>
</dbReference>
<evidence type="ECO:0000313" key="3">
    <source>
        <dbReference type="Proteomes" id="UP000028134"/>
    </source>
</evidence>